<dbReference type="EMBL" id="CABWMV010000004">
    <property type="protein sequence ID" value="VXC46413.1"/>
    <property type="molecule type" value="Genomic_DNA"/>
</dbReference>
<evidence type="ECO:0000313" key="1">
    <source>
        <dbReference type="EMBL" id="VXC46413.1"/>
    </source>
</evidence>
<accession>A0A653YUW3</accession>
<sequence>MQDSFCKTGGRKAGNVGSGTEWGRKVVLAWTSWEPGLDTGSAGETWGAWKLDRTADIHGTGTWCSSAAETWMDIVLFDLPKPGITL</sequence>
<name>A0A653YUW3_SPHMU</name>
<dbReference type="RefSeq" id="WP_070565947.1">
    <property type="nucleotide sequence ID" value="NZ_DAIMVY010000004.1"/>
</dbReference>
<protein>
    <submittedName>
        <fullName evidence="1">Uncharacterized protein</fullName>
    </submittedName>
</protein>
<reference evidence="1 2" key="1">
    <citation type="submission" date="2019-10" db="EMBL/GenBank/DDBJ databases">
        <authorList>
            <person name="Karimi E."/>
        </authorList>
    </citation>
    <scope>NUCLEOTIDE SEQUENCE [LARGE SCALE GENOMIC DNA]</scope>
    <source>
        <strain evidence="1">Sphingobacterium sp. 8BC</strain>
    </source>
</reference>
<gene>
    <name evidence="1" type="ORF">SPHINGO8BC_120002</name>
</gene>
<organism evidence="1 2">
    <name type="scientific">Sphingobacterium multivorum</name>
    <dbReference type="NCBI Taxonomy" id="28454"/>
    <lineage>
        <taxon>Bacteria</taxon>
        <taxon>Pseudomonadati</taxon>
        <taxon>Bacteroidota</taxon>
        <taxon>Sphingobacteriia</taxon>
        <taxon>Sphingobacteriales</taxon>
        <taxon>Sphingobacteriaceae</taxon>
        <taxon>Sphingobacterium</taxon>
    </lineage>
</organism>
<proteinExistence type="predicted"/>
<evidence type="ECO:0000313" key="2">
    <source>
        <dbReference type="Proteomes" id="UP000432350"/>
    </source>
</evidence>
<dbReference type="AlphaFoldDB" id="A0A653YUW3"/>
<dbReference type="Proteomes" id="UP000432350">
    <property type="component" value="Unassembled WGS sequence"/>
</dbReference>